<gene>
    <name evidence="2" type="ORF">HNR48_003789</name>
</gene>
<organism evidence="2 3">
    <name type="scientific">Pseudoteredinibacter isoporae</name>
    <dbReference type="NCBI Taxonomy" id="570281"/>
    <lineage>
        <taxon>Bacteria</taxon>
        <taxon>Pseudomonadati</taxon>
        <taxon>Pseudomonadota</taxon>
        <taxon>Gammaproteobacteria</taxon>
        <taxon>Cellvibrionales</taxon>
        <taxon>Cellvibrionaceae</taxon>
        <taxon>Pseudoteredinibacter</taxon>
    </lineage>
</organism>
<name>A0A7X0MZT5_9GAMM</name>
<feature type="coiled-coil region" evidence="1">
    <location>
        <begin position="57"/>
        <end position="84"/>
    </location>
</feature>
<evidence type="ECO:0000256" key="1">
    <source>
        <dbReference type="SAM" id="Coils"/>
    </source>
</evidence>
<dbReference type="EMBL" id="JACHHT010000003">
    <property type="protein sequence ID" value="MBB6523487.1"/>
    <property type="molecule type" value="Genomic_DNA"/>
</dbReference>
<evidence type="ECO:0000313" key="3">
    <source>
        <dbReference type="Proteomes" id="UP000528457"/>
    </source>
</evidence>
<accession>A0A7X0MZT5</accession>
<keyword evidence="1" id="KW-0175">Coiled coil</keyword>
<comment type="caution">
    <text evidence="2">The sequence shown here is derived from an EMBL/GenBank/DDBJ whole genome shotgun (WGS) entry which is preliminary data.</text>
</comment>
<evidence type="ECO:0000313" key="2">
    <source>
        <dbReference type="EMBL" id="MBB6523487.1"/>
    </source>
</evidence>
<proteinExistence type="predicted"/>
<sequence length="96" mass="10668">MSAIRNLRLAIIDAAQEESWNQLLDIDQQLRTILDGGQIAGQGVATEQDILELGRILECYQSVIEDLKQRQEDLSKQADALNKAKRGAISYLSVAK</sequence>
<dbReference type="AlphaFoldDB" id="A0A7X0MZT5"/>
<protein>
    <recommendedName>
        <fullName evidence="4">Flagellar protein FliT</fullName>
    </recommendedName>
</protein>
<dbReference type="RefSeq" id="WP_166847703.1">
    <property type="nucleotide sequence ID" value="NZ_JAAONY010000003.1"/>
</dbReference>
<evidence type="ECO:0008006" key="4">
    <source>
        <dbReference type="Google" id="ProtNLM"/>
    </source>
</evidence>
<keyword evidence="3" id="KW-1185">Reference proteome</keyword>
<dbReference type="Proteomes" id="UP000528457">
    <property type="component" value="Unassembled WGS sequence"/>
</dbReference>
<dbReference type="InParanoid" id="A0A7X0MZT5"/>
<reference evidence="2 3" key="1">
    <citation type="submission" date="2020-08" db="EMBL/GenBank/DDBJ databases">
        <title>Genomic Encyclopedia of Type Strains, Phase IV (KMG-IV): sequencing the most valuable type-strain genomes for metagenomic binning, comparative biology and taxonomic classification.</title>
        <authorList>
            <person name="Goeker M."/>
        </authorList>
    </citation>
    <scope>NUCLEOTIDE SEQUENCE [LARGE SCALE GENOMIC DNA]</scope>
    <source>
        <strain evidence="2 3">DSM 22368</strain>
    </source>
</reference>